<dbReference type="InterPro" id="IPR000215">
    <property type="entry name" value="Serpin_fam"/>
</dbReference>
<dbReference type="EMBL" id="CP103300">
    <property type="protein sequence ID" value="UYM16995.1"/>
    <property type="molecule type" value="Genomic_DNA"/>
</dbReference>
<evidence type="ECO:0000256" key="2">
    <source>
        <dbReference type="SAM" id="MobiDB-lite"/>
    </source>
</evidence>
<dbReference type="SUPFAM" id="SSF56574">
    <property type="entry name" value="Serpins"/>
    <property type="match status" value="1"/>
</dbReference>
<comment type="similarity">
    <text evidence="1">Belongs to the serpin family.</text>
</comment>
<dbReference type="PANTHER" id="PTHR11461">
    <property type="entry name" value="SERINE PROTEASE INHIBITOR, SERPIN"/>
    <property type="match status" value="1"/>
</dbReference>
<accession>A0ABY6GWE9</accession>
<dbReference type="Gene3D" id="2.30.39.10">
    <property type="entry name" value="Alpha-1-antitrypsin, domain 1"/>
    <property type="match status" value="1"/>
</dbReference>
<organism evidence="4 5">
    <name type="scientific">Endozoicomonas euniceicola</name>
    <dbReference type="NCBI Taxonomy" id="1234143"/>
    <lineage>
        <taxon>Bacteria</taxon>
        <taxon>Pseudomonadati</taxon>
        <taxon>Pseudomonadota</taxon>
        <taxon>Gammaproteobacteria</taxon>
        <taxon>Oceanospirillales</taxon>
        <taxon>Endozoicomonadaceae</taxon>
        <taxon>Endozoicomonas</taxon>
    </lineage>
</organism>
<dbReference type="Gene3D" id="3.30.497.10">
    <property type="entry name" value="Antithrombin, subunit I, domain 2"/>
    <property type="match status" value="1"/>
</dbReference>
<feature type="region of interest" description="Disordered" evidence="2">
    <location>
        <begin position="759"/>
        <end position="785"/>
    </location>
</feature>
<name>A0ABY6GWE9_9GAMM</name>
<dbReference type="RefSeq" id="WP_262599394.1">
    <property type="nucleotide sequence ID" value="NZ_CP103300.1"/>
</dbReference>
<dbReference type="InterPro" id="IPR042178">
    <property type="entry name" value="Serpin_sf_1"/>
</dbReference>
<dbReference type="InterPro" id="IPR023796">
    <property type="entry name" value="Serpin_dom"/>
</dbReference>
<dbReference type="Proteomes" id="UP001163255">
    <property type="component" value="Chromosome"/>
</dbReference>
<evidence type="ECO:0000313" key="5">
    <source>
        <dbReference type="Proteomes" id="UP001163255"/>
    </source>
</evidence>
<keyword evidence="5" id="KW-1185">Reference proteome</keyword>
<dbReference type="Pfam" id="PF00079">
    <property type="entry name" value="Serpin"/>
    <property type="match status" value="1"/>
</dbReference>
<evidence type="ECO:0000259" key="3">
    <source>
        <dbReference type="SMART" id="SM00093"/>
    </source>
</evidence>
<sequence length="883" mass="98095">MTDQNMRVVIKPGQPVSEPTLSQLYSGLVNLLLKLQLQALPLDKLLETASKNAEPIVAAAGSNGDDDPDKGFTPPPPELTLIISGNELPPWSWLPDLYNQSLLQKLELLRRLRQRLQQAITSGQRDLPAILQDRIMIIEADLSNLATNRAEADSNPAFQTLLLAGLQDDTLELLQHEDHTLANQLAQNPTTAGVDPATVISDTSHPASENTALYDDWQASPPGLIYAELKRRLSQLLTKSDANAEALTLLTSNIQLLLQTLRDINHGQLPVRQARGVDPQGKSYKAAVSNSKELASDSAAAGSSQASNNDEQGAGGGGDDGPTPPKKPRHTYSSSCPLCNGEPCHENQATSEPVRGAEAYQPDCPGQLEQQANEIVKHFIDKLSFELLNIRSESSTAISPVSLAPVLGMLLASMENNNDKEDVLSLASGSLTPELESEIHRSLSRFSRTHPFGNNRMVNTINFIASNWPKSNQKLTKILSEAYETQILMANKHKSVEEVADDFIEQKTNGKFTNFFKDISEKNNDEGIDTAIVNLLLFQGSWQNKFDEKNTSRGRFLLADGREVTNVKMMCQPGKYQLAEKNGFSVIKKRFKPDNGDEFSLIAIKAERHGNKTIKMIDQATLENLIKAVNRVRERKINFLLPQIKIESNPINLLSHINDILSTEITPEKLSRLEMKDNSILRIFQEIKASINEKGASVEVVSSANISSRSGTTAIVTETFMINSPTLVIIQDENGIKLISFTINDNEYLVTYGDPEFSTPVQPASTEKTEKTEKPTLSPSSPYQWKKYEPDEQYEQELSGKINKKLNPERDLAITKIELDSTYIDIHVSSKNDAEKLMKRLKETLQTQFHNFLRIYGELTGNIYVEVLFSAKTELIKQLNENY</sequence>
<evidence type="ECO:0000256" key="1">
    <source>
        <dbReference type="RuleBase" id="RU000411"/>
    </source>
</evidence>
<reference evidence="4" key="1">
    <citation type="submission" date="2022-10" db="EMBL/GenBank/DDBJ databases">
        <title>Completed Genome Sequence of two octocoral isolated bacterium, Endozoicomonas euniceicola EF212T and Endozoicomonas gorgoniicola PS125T.</title>
        <authorList>
            <person name="Chiou Y.-J."/>
            <person name="Chen Y.-H."/>
        </authorList>
    </citation>
    <scope>NUCLEOTIDE SEQUENCE</scope>
    <source>
        <strain evidence="4">EF212</strain>
    </source>
</reference>
<dbReference type="SMART" id="SM00093">
    <property type="entry name" value="SERPIN"/>
    <property type="match status" value="1"/>
</dbReference>
<protein>
    <recommendedName>
        <fullName evidence="3">Serpin domain-containing protein</fullName>
    </recommendedName>
</protein>
<evidence type="ECO:0000313" key="4">
    <source>
        <dbReference type="EMBL" id="UYM16995.1"/>
    </source>
</evidence>
<feature type="region of interest" description="Disordered" evidence="2">
    <location>
        <begin position="272"/>
        <end position="334"/>
    </location>
</feature>
<feature type="compositionally biased region" description="Low complexity" evidence="2">
    <location>
        <begin position="296"/>
        <end position="307"/>
    </location>
</feature>
<dbReference type="PANTHER" id="PTHR11461:SF211">
    <property type="entry name" value="GH10112P-RELATED"/>
    <property type="match status" value="1"/>
</dbReference>
<gene>
    <name evidence="4" type="ORF">NX720_03455</name>
</gene>
<dbReference type="InterPro" id="IPR036186">
    <property type="entry name" value="Serpin_sf"/>
</dbReference>
<proteinExistence type="inferred from homology"/>
<dbReference type="InterPro" id="IPR042185">
    <property type="entry name" value="Serpin_sf_2"/>
</dbReference>
<feature type="domain" description="Serpin" evidence="3">
    <location>
        <begin position="385"/>
        <end position="735"/>
    </location>
</feature>